<proteinExistence type="predicted"/>
<accession>A0A1Y1XG53</accession>
<name>A0A1Y1XG53_9FUNG</name>
<dbReference type="PANTHER" id="PTHR12792">
    <property type="entry name" value="EXTRA SPINDLE POLES 1-RELATED"/>
    <property type="match status" value="1"/>
</dbReference>
<dbReference type="STRING" id="1754192.A0A1Y1XG53"/>
<keyword evidence="4" id="KW-0159">Chromosome partition</keyword>
<dbReference type="Proteomes" id="UP000193944">
    <property type="component" value="Unassembled WGS sequence"/>
</dbReference>
<comment type="catalytic activity">
    <reaction evidence="1">
        <text>All bonds known to be hydrolyzed by this endopeptidase have arginine in P1 and an acidic residue in P4. P6 is often occupied by an acidic residue or by a hydroxy-amino-acid residue, the phosphorylation of which enhances cleavage.</text>
        <dbReference type="EC" id="3.4.22.49"/>
    </reaction>
</comment>
<dbReference type="EC" id="3.4.22.49" evidence="2"/>
<dbReference type="GO" id="GO:0044732">
    <property type="term" value="C:mitotic spindle pole body"/>
    <property type="evidence" value="ECO:0007669"/>
    <property type="project" value="TreeGrafter"/>
</dbReference>
<dbReference type="EMBL" id="MCFG01000047">
    <property type="protein sequence ID" value="ORX84693.1"/>
    <property type="molecule type" value="Genomic_DNA"/>
</dbReference>
<reference evidence="6 7" key="1">
    <citation type="submission" date="2016-08" db="EMBL/GenBank/DDBJ databases">
        <title>A Parts List for Fungal Cellulosomes Revealed by Comparative Genomics.</title>
        <authorList>
            <consortium name="DOE Joint Genome Institute"/>
            <person name="Haitjema C.H."/>
            <person name="Gilmore S.P."/>
            <person name="Henske J.K."/>
            <person name="Solomon K.V."/>
            <person name="De Groot R."/>
            <person name="Kuo A."/>
            <person name="Mondo S.J."/>
            <person name="Salamov A.A."/>
            <person name="Labutti K."/>
            <person name="Zhao Z."/>
            <person name="Chiniquy J."/>
            <person name="Barry K."/>
            <person name="Brewer H.M."/>
            <person name="Purvine S.O."/>
            <person name="Wright A.T."/>
            <person name="Boxma B."/>
            <person name="Van Alen T."/>
            <person name="Hackstein J.H."/>
            <person name="Baker S.E."/>
            <person name="Grigoriev I.V."/>
            <person name="O'Malley M.A."/>
        </authorList>
    </citation>
    <scope>NUCLEOTIDE SEQUENCE [LARGE SCALE GENOMIC DNA]</scope>
    <source>
        <strain evidence="6 7">S4</strain>
    </source>
</reference>
<feature type="domain" description="Peptidase C50" evidence="5">
    <location>
        <begin position="563"/>
        <end position="660"/>
    </location>
</feature>
<dbReference type="OrthoDB" id="10255632at2759"/>
<protein>
    <recommendedName>
        <fullName evidence="2">separase</fullName>
        <ecNumber evidence="2">3.4.22.49</ecNumber>
    </recommendedName>
</protein>
<gene>
    <name evidence="6" type="ORF">BCR32DRAFT_230247</name>
</gene>
<evidence type="ECO:0000256" key="4">
    <source>
        <dbReference type="ARBA" id="ARBA00022829"/>
    </source>
</evidence>
<dbReference type="GO" id="GO:0051307">
    <property type="term" value="P:meiotic chromosome separation"/>
    <property type="evidence" value="ECO:0007669"/>
    <property type="project" value="TreeGrafter"/>
</dbReference>
<keyword evidence="7" id="KW-1185">Reference proteome</keyword>
<comment type="caution">
    <text evidence="6">The sequence shown here is derived from an EMBL/GenBank/DDBJ whole genome shotgun (WGS) entry which is preliminary data.</text>
</comment>
<dbReference type="InterPro" id="IPR030397">
    <property type="entry name" value="SEPARIN_core_dom"/>
</dbReference>
<reference evidence="6 7" key="2">
    <citation type="submission" date="2016-08" db="EMBL/GenBank/DDBJ databases">
        <title>Pervasive Adenine N6-methylation of Active Genes in Fungi.</title>
        <authorList>
            <consortium name="DOE Joint Genome Institute"/>
            <person name="Mondo S.J."/>
            <person name="Dannebaum R.O."/>
            <person name="Kuo R.C."/>
            <person name="Labutti K."/>
            <person name="Haridas S."/>
            <person name="Kuo A."/>
            <person name="Salamov A."/>
            <person name="Ahrendt S.R."/>
            <person name="Lipzen A."/>
            <person name="Sullivan W."/>
            <person name="Andreopoulos W.B."/>
            <person name="Clum A."/>
            <person name="Lindquist E."/>
            <person name="Daum C."/>
            <person name="Ramamoorthy G.K."/>
            <person name="Gryganskyi A."/>
            <person name="Culley D."/>
            <person name="Magnuson J.K."/>
            <person name="James T.Y."/>
            <person name="O'Malley M.A."/>
            <person name="Stajich J.E."/>
            <person name="Spatafora J.W."/>
            <person name="Visel A."/>
            <person name="Grigoriev I.V."/>
        </authorList>
    </citation>
    <scope>NUCLEOTIDE SEQUENCE [LARGE SCALE GENOMIC DNA]</scope>
    <source>
        <strain evidence="6 7">S4</strain>
    </source>
</reference>
<dbReference type="GO" id="GO:0006508">
    <property type="term" value="P:proteolysis"/>
    <property type="evidence" value="ECO:0007669"/>
    <property type="project" value="InterPro"/>
</dbReference>
<evidence type="ECO:0000256" key="3">
    <source>
        <dbReference type="ARBA" id="ARBA00022801"/>
    </source>
</evidence>
<dbReference type="PANTHER" id="PTHR12792:SF0">
    <property type="entry name" value="SEPARIN"/>
    <property type="match status" value="1"/>
</dbReference>
<dbReference type="GO" id="GO:0072686">
    <property type="term" value="C:mitotic spindle"/>
    <property type="evidence" value="ECO:0007669"/>
    <property type="project" value="TreeGrafter"/>
</dbReference>
<evidence type="ECO:0000256" key="2">
    <source>
        <dbReference type="ARBA" id="ARBA00012489"/>
    </source>
</evidence>
<dbReference type="GO" id="GO:0005737">
    <property type="term" value="C:cytoplasm"/>
    <property type="evidence" value="ECO:0007669"/>
    <property type="project" value="TreeGrafter"/>
</dbReference>
<dbReference type="PROSITE" id="PS51700">
    <property type="entry name" value="SEPARIN"/>
    <property type="match status" value="1"/>
</dbReference>
<evidence type="ECO:0000256" key="1">
    <source>
        <dbReference type="ARBA" id="ARBA00000451"/>
    </source>
</evidence>
<evidence type="ECO:0000313" key="7">
    <source>
        <dbReference type="Proteomes" id="UP000193944"/>
    </source>
</evidence>
<dbReference type="InterPro" id="IPR005314">
    <property type="entry name" value="Peptidase_C50"/>
</dbReference>
<dbReference type="Pfam" id="PF03568">
    <property type="entry name" value="Separin_C"/>
    <property type="match status" value="1"/>
</dbReference>
<dbReference type="GO" id="GO:0004197">
    <property type="term" value="F:cysteine-type endopeptidase activity"/>
    <property type="evidence" value="ECO:0007669"/>
    <property type="project" value="InterPro"/>
</dbReference>
<organism evidence="6 7">
    <name type="scientific">Anaeromyces robustus</name>
    <dbReference type="NCBI Taxonomy" id="1754192"/>
    <lineage>
        <taxon>Eukaryota</taxon>
        <taxon>Fungi</taxon>
        <taxon>Fungi incertae sedis</taxon>
        <taxon>Chytridiomycota</taxon>
        <taxon>Chytridiomycota incertae sedis</taxon>
        <taxon>Neocallimastigomycetes</taxon>
        <taxon>Neocallimastigales</taxon>
        <taxon>Neocallimastigaceae</taxon>
        <taxon>Anaeromyces</taxon>
    </lineage>
</organism>
<evidence type="ECO:0000313" key="6">
    <source>
        <dbReference type="EMBL" id="ORX84693.1"/>
    </source>
</evidence>
<sequence length="760" mass="89680">MSINDMANDCYPLFIYNNHILLQQALIYKNINTQETINRINIKNIKPFTAEEYLIYTSIILSDFIHKLTLNPHMDYIFESASSLLISHINWLSSIIDNDDANNINISQLSLIEKYLTKALSLSYNKDIPEIFRKLSLNILYINIIKSFLLSYNSSLIINQQIINKCAFLLELSKGLTYRRELFEIINNKLLNPDLLKKKEKTHRVIWPNQKLSDDEIIIKQYQKNFEKENDEDLRLNIILYDKYAKEEVLNYDFFQENYINIIPNCWTVCSITFDVEHYCFYICKYHKNMSPIIFHIPIKRHISHKKLSSLSLSTSNSYFEFDKGINYLKNILYKENNNSEMTQYSNYTEDEKLNNISSEEKANWWNERIDLDRHLEETLIKMEVSWIGGFKGILCPIIKNYQKERQMFKQDLEKFIENIIFKQDENANFIEFDQNICDCFLYLKDDALDCELEDVIYYLLDYYQSYGIKIDYTRIDIDMQTRILRKILQKYKKLKLYDFDEHIILIPDKQTEIIPWENLPILHDRPTSRILSLSLLRDRILFIKNQDHHSPNSIDKYIIDANHSTYYILNPGGDLMNTQNKFQDQFENKTHWIGISGKEPTEEEYLNGLKNYQLLMYFGHGGGECYIKGRTIRNNIKSKCAVTLLMGCSSGLLKTSGDYDPTGNSINYILGQSPALTANLWDVTDRDIDRLTQGLLEEWGIITEKNEENDSLYYKLDLLFNDDNDNNTLVLARRRCKLKYLIGAATVIYGIPVYNKIRS</sequence>
<dbReference type="GO" id="GO:0005634">
    <property type="term" value="C:nucleus"/>
    <property type="evidence" value="ECO:0007669"/>
    <property type="project" value="InterPro"/>
</dbReference>
<evidence type="ECO:0000259" key="5">
    <source>
        <dbReference type="PROSITE" id="PS51700"/>
    </source>
</evidence>
<keyword evidence="3" id="KW-0378">Hydrolase</keyword>
<dbReference type="AlphaFoldDB" id="A0A1Y1XG53"/>